<feature type="transmembrane region" description="Helical" evidence="6">
    <location>
        <begin position="227"/>
        <end position="246"/>
    </location>
</feature>
<accession>A0A1I0JFV9</accession>
<dbReference type="Proteomes" id="UP000198508">
    <property type="component" value="Unassembled WGS sequence"/>
</dbReference>
<evidence type="ECO:0000256" key="4">
    <source>
        <dbReference type="ARBA" id="ARBA00022989"/>
    </source>
</evidence>
<feature type="transmembrane region" description="Helical" evidence="6">
    <location>
        <begin position="96"/>
        <end position="114"/>
    </location>
</feature>
<reference evidence="8" key="1">
    <citation type="submission" date="2016-10" db="EMBL/GenBank/DDBJ databases">
        <authorList>
            <person name="Varghese N."/>
            <person name="Submissions S."/>
        </authorList>
    </citation>
    <scope>NUCLEOTIDE SEQUENCE [LARGE SCALE GENOMIC DNA]</scope>
    <source>
        <strain evidence="8">NLAE-zl-G277</strain>
    </source>
</reference>
<evidence type="ECO:0000313" key="8">
    <source>
        <dbReference type="Proteomes" id="UP000198508"/>
    </source>
</evidence>
<keyword evidence="8" id="KW-1185">Reference proteome</keyword>
<feature type="transmembrane region" description="Helical" evidence="6">
    <location>
        <begin position="12"/>
        <end position="32"/>
    </location>
</feature>
<evidence type="ECO:0000256" key="3">
    <source>
        <dbReference type="ARBA" id="ARBA00022692"/>
    </source>
</evidence>
<comment type="subcellular location">
    <subcellularLocation>
        <location evidence="1">Cell membrane</location>
        <topology evidence="1">Multi-pass membrane protein</topology>
    </subcellularLocation>
</comment>
<proteinExistence type="predicted"/>
<dbReference type="EMBL" id="FOIM01000029">
    <property type="protein sequence ID" value="SEU09060.1"/>
    <property type="molecule type" value="Genomic_DNA"/>
</dbReference>
<keyword evidence="5 6" id="KW-0472">Membrane</keyword>
<organism evidence="7 8">
    <name type="scientific">Enterocloster lavalensis</name>
    <dbReference type="NCBI Taxonomy" id="460384"/>
    <lineage>
        <taxon>Bacteria</taxon>
        <taxon>Bacillati</taxon>
        <taxon>Bacillota</taxon>
        <taxon>Clostridia</taxon>
        <taxon>Lachnospirales</taxon>
        <taxon>Lachnospiraceae</taxon>
        <taxon>Enterocloster</taxon>
    </lineage>
</organism>
<evidence type="ECO:0000256" key="1">
    <source>
        <dbReference type="ARBA" id="ARBA00004651"/>
    </source>
</evidence>
<keyword evidence="3 6" id="KW-0812">Transmembrane</keyword>
<keyword evidence="4 6" id="KW-1133">Transmembrane helix</keyword>
<dbReference type="CDD" id="cd06579">
    <property type="entry name" value="TM_PBP1_transp_AraH_like"/>
    <property type="match status" value="1"/>
</dbReference>
<evidence type="ECO:0000256" key="2">
    <source>
        <dbReference type="ARBA" id="ARBA00022475"/>
    </source>
</evidence>
<dbReference type="GeneID" id="93280345"/>
<dbReference type="Pfam" id="PF02653">
    <property type="entry name" value="BPD_transp_2"/>
    <property type="match status" value="1"/>
</dbReference>
<keyword evidence="2" id="KW-1003">Cell membrane</keyword>
<evidence type="ECO:0000313" key="7">
    <source>
        <dbReference type="EMBL" id="SEU09060.1"/>
    </source>
</evidence>
<feature type="transmembrane region" description="Helical" evidence="6">
    <location>
        <begin position="44"/>
        <end position="62"/>
    </location>
</feature>
<name>A0A1I0JFV9_9FIRM</name>
<protein>
    <submittedName>
        <fullName evidence="7">Ribose transport system permease protein</fullName>
    </submittedName>
</protein>
<dbReference type="RefSeq" id="WP_242956461.1">
    <property type="nucleotide sequence ID" value="NZ_CP176637.1"/>
</dbReference>
<evidence type="ECO:0000256" key="6">
    <source>
        <dbReference type="SAM" id="Phobius"/>
    </source>
</evidence>
<sequence>MKGKAKLSFKISNLPNSTYVLVLSIFMASILVPNFFTPGNITTLLTQACILMILSMAMSMCLMMGCIDLSLGGIVSMSGVVMALCLSKGVNAQVSILAGLICGTLFGSLNGFVVTKMKVPPFIATFGASGIAQSVANTLSNKRTISWESAPNNRLVDLLGSNVLTVIFGPKPSQILSISVLLLITLLVIACVLLVFKKTTLGSNIYALGANEETARLSGINTVRWKVGVYMLSGFLAAVAGMVVMIRTNSLQPTVGDGLEFQAVVAAVLGGNSMKGGKGSIPGALFGALTLFTVRNAMSLWGIDTSVVMVVIGCILVFGMILNEVVTRLSVKKRLTGKKGEKAAA</sequence>
<gene>
    <name evidence="7" type="ORF">SAMN05216313_12967</name>
</gene>
<feature type="transmembrane region" description="Helical" evidence="6">
    <location>
        <begin position="175"/>
        <end position="196"/>
    </location>
</feature>
<dbReference type="PANTHER" id="PTHR32196:SF72">
    <property type="entry name" value="RIBOSE IMPORT PERMEASE PROTEIN RBSC"/>
    <property type="match status" value="1"/>
</dbReference>
<dbReference type="STRING" id="460384.SAMN05216313_12967"/>
<dbReference type="GO" id="GO:0022857">
    <property type="term" value="F:transmembrane transporter activity"/>
    <property type="evidence" value="ECO:0007669"/>
    <property type="project" value="InterPro"/>
</dbReference>
<dbReference type="PANTHER" id="PTHR32196">
    <property type="entry name" value="ABC TRANSPORTER PERMEASE PROTEIN YPHD-RELATED-RELATED"/>
    <property type="match status" value="1"/>
</dbReference>
<dbReference type="InterPro" id="IPR001851">
    <property type="entry name" value="ABC_transp_permease"/>
</dbReference>
<dbReference type="AlphaFoldDB" id="A0A1I0JFV9"/>
<feature type="transmembrane region" description="Helical" evidence="6">
    <location>
        <begin position="307"/>
        <end position="326"/>
    </location>
</feature>
<dbReference type="GO" id="GO:0005886">
    <property type="term" value="C:plasma membrane"/>
    <property type="evidence" value="ECO:0007669"/>
    <property type="project" value="UniProtKB-SubCell"/>
</dbReference>
<evidence type="ECO:0000256" key="5">
    <source>
        <dbReference type="ARBA" id="ARBA00023136"/>
    </source>
</evidence>